<dbReference type="Proteomes" id="UP000499080">
    <property type="component" value="Unassembled WGS sequence"/>
</dbReference>
<sequence length="74" mass="8420">MDQTTTYRSLGPIAENLGVEVGASASIIEIKKTIQAIPNYDEETLEATRLEEEKKQIATEREEKRIAAEREEKR</sequence>
<organism evidence="2 3">
    <name type="scientific">Araneus ventricosus</name>
    <name type="common">Orbweaver spider</name>
    <name type="synonym">Epeira ventricosa</name>
    <dbReference type="NCBI Taxonomy" id="182803"/>
    <lineage>
        <taxon>Eukaryota</taxon>
        <taxon>Metazoa</taxon>
        <taxon>Ecdysozoa</taxon>
        <taxon>Arthropoda</taxon>
        <taxon>Chelicerata</taxon>
        <taxon>Arachnida</taxon>
        <taxon>Araneae</taxon>
        <taxon>Araneomorphae</taxon>
        <taxon>Entelegynae</taxon>
        <taxon>Araneoidea</taxon>
        <taxon>Araneidae</taxon>
        <taxon>Araneus</taxon>
    </lineage>
</organism>
<feature type="region of interest" description="Disordered" evidence="1">
    <location>
        <begin position="55"/>
        <end position="74"/>
    </location>
</feature>
<dbReference type="EMBL" id="BGPR01028961">
    <property type="protein sequence ID" value="GBO00451.1"/>
    <property type="molecule type" value="Genomic_DNA"/>
</dbReference>
<protein>
    <submittedName>
        <fullName evidence="2">Uncharacterized protein</fullName>
    </submittedName>
</protein>
<gene>
    <name evidence="2" type="ORF">AVEN_207833_1</name>
</gene>
<reference evidence="2 3" key="1">
    <citation type="journal article" date="2019" name="Sci. Rep.">
        <title>Orb-weaving spider Araneus ventricosus genome elucidates the spidroin gene catalogue.</title>
        <authorList>
            <person name="Kono N."/>
            <person name="Nakamura H."/>
            <person name="Ohtoshi R."/>
            <person name="Moran D.A.P."/>
            <person name="Shinohara A."/>
            <person name="Yoshida Y."/>
            <person name="Fujiwara M."/>
            <person name="Mori M."/>
            <person name="Tomita M."/>
            <person name="Arakawa K."/>
        </authorList>
    </citation>
    <scope>NUCLEOTIDE SEQUENCE [LARGE SCALE GENOMIC DNA]</scope>
</reference>
<comment type="caution">
    <text evidence="2">The sequence shown here is derived from an EMBL/GenBank/DDBJ whole genome shotgun (WGS) entry which is preliminary data.</text>
</comment>
<accession>A0A4Y2TK99</accession>
<name>A0A4Y2TK99_ARAVE</name>
<proteinExistence type="predicted"/>
<keyword evidence="3" id="KW-1185">Reference proteome</keyword>
<feature type="non-terminal residue" evidence="2">
    <location>
        <position position="74"/>
    </location>
</feature>
<evidence type="ECO:0000313" key="3">
    <source>
        <dbReference type="Proteomes" id="UP000499080"/>
    </source>
</evidence>
<evidence type="ECO:0000256" key="1">
    <source>
        <dbReference type="SAM" id="MobiDB-lite"/>
    </source>
</evidence>
<dbReference type="AlphaFoldDB" id="A0A4Y2TK99"/>
<evidence type="ECO:0000313" key="2">
    <source>
        <dbReference type="EMBL" id="GBO00451.1"/>
    </source>
</evidence>